<evidence type="ECO:0000313" key="2">
    <source>
        <dbReference type="Proteomes" id="UP000824540"/>
    </source>
</evidence>
<evidence type="ECO:0000313" key="1">
    <source>
        <dbReference type="EMBL" id="KAG9341403.1"/>
    </source>
</evidence>
<dbReference type="Proteomes" id="UP000824540">
    <property type="component" value="Unassembled WGS sequence"/>
</dbReference>
<dbReference type="AlphaFoldDB" id="A0A8T2NKX3"/>
<feature type="non-terminal residue" evidence="1">
    <location>
        <position position="157"/>
    </location>
</feature>
<dbReference type="Gene3D" id="3.40.50.150">
    <property type="entry name" value="Vaccinia Virus protein VP39"/>
    <property type="match status" value="1"/>
</dbReference>
<dbReference type="Gene3D" id="3.40.5.100">
    <property type="match status" value="1"/>
</dbReference>
<organism evidence="1 2">
    <name type="scientific">Albula glossodonta</name>
    <name type="common">roundjaw bonefish</name>
    <dbReference type="NCBI Taxonomy" id="121402"/>
    <lineage>
        <taxon>Eukaryota</taxon>
        <taxon>Metazoa</taxon>
        <taxon>Chordata</taxon>
        <taxon>Craniata</taxon>
        <taxon>Vertebrata</taxon>
        <taxon>Euteleostomi</taxon>
        <taxon>Actinopterygii</taxon>
        <taxon>Neopterygii</taxon>
        <taxon>Teleostei</taxon>
        <taxon>Albuliformes</taxon>
        <taxon>Albulidae</taxon>
        <taxon>Albula</taxon>
    </lineage>
</organism>
<proteinExistence type="predicted"/>
<gene>
    <name evidence="1" type="ORF">JZ751_019211</name>
</gene>
<accession>A0A8T2NKX3</accession>
<dbReference type="EMBL" id="JAFBMS010000035">
    <property type="protein sequence ID" value="KAG9341403.1"/>
    <property type="molecule type" value="Genomic_DNA"/>
</dbReference>
<sequence length="157" mass="17102">LISVVQEVGFSTPRLVSARHILVHDSELQRKTGGINYVSGTYRLFKLPKGLKGAEAVVVYKGTVLDHAECLELDKGAAVTVDPETATVLRHSRFSSDFSIQSTDTCAPSQKCTVQSCNLSPFLLADKLGSSREQCSKTGNKGGYDDRTIAYFDSDPW</sequence>
<reference evidence="1" key="1">
    <citation type="thesis" date="2021" institute="BYU ScholarsArchive" country="Provo, UT, USA">
        <title>Applications of and Algorithms for Genome Assembly and Genomic Analyses with an Emphasis on Marine Teleosts.</title>
        <authorList>
            <person name="Pickett B.D."/>
        </authorList>
    </citation>
    <scope>NUCLEOTIDE SEQUENCE</scope>
    <source>
        <strain evidence="1">HI-2016</strain>
    </source>
</reference>
<dbReference type="InterPro" id="IPR029063">
    <property type="entry name" value="SAM-dependent_MTases_sf"/>
</dbReference>
<dbReference type="OrthoDB" id="8300214at2759"/>
<comment type="caution">
    <text evidence="1">The sequence shown here is derived from an EMBL/GenBank/DDBJ whole genome shotgun (WGS) entry which is preliminary data.</text>
</comment>
<protein>
    <submittedName>
        <fullName evidence="1">Uncharacterized protein</fullName>
    </submittedName>
</protein>
<name>A0A8T2NKX3_9TELE</name>
<keyword evidence="2" id="KW-1185">Reference proteome</keyword>